<accession>A0A975HMW6</accession>
<keyword evidence="7" id="KW-0223">Dioxygenase</keyword>
<dbReference type="PANTHER" id="PTHR30096">
    <property type="entry name" value="4,5-DOPA DIOXYGENASE EXTRADIOL-LIKE PROTEIN"/>
    <property type="match status" value="1"/>
</dbReference>
<dbReference type="RefSeq" id="WP_208845150.1">
    <property type="nucleotide sequence ID" value="NZ_CP072135.1"/>
</dbReference>
<dbReference type="GO" id="GO:0008270">
    <property type="term" value="F:zinc ion binding"/>
    <property type="evidence" value="ECO:0007669"/>
    <property type="project" value="InterPro"/>
</dbReference>
<organism evidence="7 8">
    <name type="scientific">Pseudoalteromonas xiamenensis</name>
    <dbReference type="NCBI Taxonomy" id="882626"/>
    <lineage>
        <taxon>Bacteria</taxon>
        <taxon>Pseudomonadati</taxon>
        <taxon>Pseudomonadota</taxon>
        <taxon>Gammaproteobacteria</taxon>
        <taxon>Alteromonadales</taxon>
        <taxon>Pseudoalteromonadaceae</taxon>
        <taxon>Pseudoalteromonas</taxon>
    </lineage>
</organism>
<dbReference type="Proteomes" id="UP000664904">
    <property type="component" value="Plasmid unnamed5"/>
</dbReference>
<dbReference type="Gene3D" id="3.40.830.10">
    <property type="entry name" value="LigB-like"/>
    <property type="match status" value="1"/>
</dbReference>
<dbReference type="Pfam" id="PF02900">
    <property type="entry name" value="LigB"/>
    <property type="match status" value="1"/>
</dbReference>
<evidence type="ECO:0000256" key="1">
    <source>
        <dbReference type="ARBA" id="ARBA00001947"/>
    </source>
</evidence>
<dbReference type="CDD" id="cd07363">
    <property type="entry name" value="45_DOPA_Dioxygenase"/>
    <property type="match status" value="1"/>
</dbReference>
<evidence type="ECO:0000259" key="6">
    <source>
        <dbReference type="Pfam" id="PF02900"/>
    </source>
</evidence>
<comment type="similarity">
    <text evidence="2">Belongs to the DODA-type extradiol aromatic ring-opening dioxygenase family.</text>
</comment>
<feature type="domain" description="Extradiol ring-cleavage dioxygenase class III enzyme subunit B" evidence="6">
    <location>
        <begin position="28"/>
        <end position="231"/>
    </location>
</feature>
<reference evidence="7" key="1">
    <citation type="submission" date="2021-03" db="EMBL/GenBank/DDBJ databases">
        <title>Complete Genome of Pseudoalteromonas xiamenensis STKMTI.2, a new potential marine bacterium producing anti-Vibrio compounds.</title>
        <authorList>
            <person name="Handayani D.P."/>
            <person name="Isnansetyo A."/>
            <person name="Istiqomah I."/>
            <person name="Jumina J."/>
        </authorList>
    </citation>
    <scope>NUCLEOTIDE SEQUENCE</scope>
    <source>
        <strain evidence="7">STKMTI.2</strain>
        <plasmid evidence="7">unnamed5</plasmid>
    </source>
</reference>
<evidence type="ECO:0000256" key="2">
    <source>
        <dbReference type="ARBA" id="ARBA00007581"/>
    </source>
</evidence>
<dbReference type="InterPro" id="IPR014436">
    <property type="entry name" value="Extradiol_dOase_DODA"/>
</dbReference>
<evidence type="ECO:0000256" key="5">
    <source>
        <dbReference type="ARBA" id="ARBA00023002"/>
    </source>
</evidence>
<evidence type="ECO:0000256" key="4">
    <source>
        <dbReference type="ARBA" id="ARBA00022833"/>
    </source>
</evidence>
<keyword evidence="3" id="KW-0479">Metal-binding</keyword>
<sequence length="263" mass="29401">MKASIAPLIYVSHGAPTFALDNTSIAASNLKEQGKALRNVKAIIAMSPHFATSSLTVNTTQQHRIVHDFYGFAKPLYELTYEAAGHPTFAEEIARKISASSLPVTTTSQADMDHGIWIPMRYLLPTSDVPIIQISYPANWTLEQLEILGQCLACLRLEGYAVLMSGGISHNFADLKTSTEPAAYVIRLRETLFDYVKNKDTEGFKQYVRNNPDVKRAHPSFEHFAPFYVAYFAARPEDLVEIFEAPIELHALAMDSITWKFAE</sequence>
<dbReference type="AlphaFoldDB" id="A0A975HMW6"/>
<dbReference type="GO" id="GO:0016702">
    <property type="term" value="F:oxidoreductase activity, acting on single donors with incorporation of molecular oxygen, incorporation of two atoms of oxygen"/>
    <property type="evidence" value="ECO:0007669"/>
    <property type="project" value="UniProtKB-ARBA"/>
</dbReference>
<dbReference type="EMBL" id="CP072135">
    <property type="protein sequence ID" value="QTH73538.1"/>
    <property type="molecule type" value="Genomic_DNA"/>
</dbReference>
<keyword evidence="5" id="KW-0560">Oxidoreductase</keyword>
<dbReference type="GO" id="GO:0008198">
    <property type="term" value="F:ferrous iron binding"/>
    <property type="evidence" value="ECO:0007669"/>
    <property type="project" value="InterPro"/>
</dbReference>
<dbReference type="PIRSF" id="PIRSF006157">
    <property type="entry name" value="Doxgns_DODA"/>
    <property type="match status" value="1"/>
</dbReference>
<keyword evidence="8" id="KW-1185">Reference proteome</keyword>
<name>A0A975HMW6_9GAMM</name>
<evidence type="ECO:0000313" key="7">
    <source>
        <dbReference type="EMBL" id="QTH73538.1"/>
    </source>
</evidence>
<gene>
    <name evidence="7" type="ORF">J5O05_18800</name>
</gene>
<comment type="cofactor">
    <cofactor evidence="1">
        <name>Zn(2+)</name>
        <dbReference type="ChEBI" id="CHEBI:29105"/>
    </cofactor>
</comment>
<dbReference type="KEGG" id="pxi:J5O05_18800"/>
<geneLocation type="plasmid" evidence="7 8">
    <name>unnamed5</name>
</geneLocation>
<protein>
    <submittedName>
        <fullName evidence="7">Dioxygenase</fullName>
    </submittedName>
</protein>
<proteinExistence type="inferred from homology"/>
<keyword evidence="4" id="KW-0862">Zinc</keyword>
<dbReference type="PANTHER" id="PTHR30096:SF0">
    <property type="entry name" value="4,5-DOPA DIOXYGENASE EXTRADIOL-LIKE PROTEIN"/>
    <property type="match status" value="1"/>
</dbReference>
<keyword evidence="7" id="KW-0614">Plasmid</keyword>
<evidence type="ECO:0000313" key="8">
    <source>
        <dbReference type="Proteomes" id="UP000664904"/>
    </source>
</evidence>
<dbReference type="InterPro" id="IPR004183">
    <property type="entry name" value="Xdiol_dOase_suB"/>
</dbReference>
<dbReference type="SUPFAM" id="SSF53213">
    <property type="entry name" value="LigB-like"/>
    <property type="match status" value="1"/>
</dbReference>
<evidence type="ECO:0000256" key="3">
    <source>
        <dbReference type="ARBA" id="ARBA00022723"/>
    </source>
</evidence>